<keyword evidence="2" id="KW-1185">Reference proteome</keyword>
<organism evidence="1 2">
    <name type="scientific">Tilletiopsis washingtonensis</name>
    <dbReference type="NCBI Taxonomy" id="58919"/>
    <lineage>
        <taxon>Eukaryota</taxon>
        <taxon>Fungi</taxon>
        <taxon>Dikarya</taxon>
        <taxon>Basidiomycota</taxon>
        <taxon>Ustilaginomycotina</taxon>
        <taxon>Exobasidiomycetes</taxon>
        <taxon>Entylomatales</taxon>
        <taxon>Entylomatales incertae sedis</taxon>
        <taxon>Tilletiopsis</taxon>
    </lineage>
</organism>
<evidence type="ECO:0000313" key="2">
    <source>
        <dbReference type="Proteomes" id="UP000245946"/>
    </source>
</evidence>
<evidence type="ECO:0000313" key="1">
    <source>
        <dbReference type="EMBL" id="PWN98272.1"/>
    </source>
</evidence>
<dbReference type="Proteomes" id="UP000245946">
    <property type="component" value="Unassembled WGS sequence"/>
</dbReference>
<dbReference type="GeneID" id="37267166"/>
<reference evidence="1 2" key="1">
    <citation type="journal article" date="2018" name="Mol. Biol. Evol.">
        <title>Broad Genomic Sampling Reveals a Smut Pathogenic Ancestry of the Fungal Clade Ustilaginomycotina.</title>
        <authorList>
            <person name="Kijpornyongpan T."/>
            <person name="Mondo S.J."/>
            <person name="Barry K."/>
            <person name="Sandor L."/>
            <person name="Lee J."/>
            <person name="Lipzen A."/>
            <person name="Pangilinan J."/>
            <person name="LaButti K."/>
            <person name="Hainaut M."/>
            <person name="Henrissat B."/>
            <person name="Grigoriev I.V."/>
            <person name="Spatafora J.W."/>
            <person name="Aime M.C."/>
        </authorList>
    </citation>
    <scope>NUCLEOTIDE SEQUENCE [LARGE SCALE GENOMIC DNA]</scope>
    <source>
        <strain evidence="1 2">MCA 4186</strain>
    </source>
</reference>
<dbReference type="EMBL" id="KZ819292">
    <property type="protein sequence ID" value="PWN98272.1"/>
    <property type="molecule type" value="Genomic_DNA"/>
</dbReference>
<protein>
    <submittedName>
        <fullName evidence="1">Uncharacterized protein</fullName>
    </submittedName>
</protein>
<sequence>MARRSSCLLFPLQRRRQVKVVGEPHLSSAVLLCRFAHHLLLQLGFGRFVVTLVGRHLLCLVGRHGGDRAACGVEHGCSARQTLQPRSAPCRPQCRRLADRLGSCRSTIDWRRRMHIVQI</sequence>
<dbReference type="AlphaFoldDB" id="A0A316ZBG7"/>
<accession>A0A316ZBG7</accession>
<name>A0A316ZBG7_9BASI</name>
<proteinExistence type="predicted"/>
<dbReference type="RefSeq" id="XP_025598551.1">
    <property type="nucleotide sequence ID" value="XM_025739620.1"/>
</dbReference>
<gene>
    <name evidence="1" type="ORF">FA09DRAFT_23540</name>
</gene>